<dbReference type="Pfam" id="PF02931">
    <property type="entry name" value="Neur_chan_LBD"/>
    <property type="match status" value="1"/>
</dbReference>
<dbReference type="GO" id="GO:0016020">
    <property type="term" value="C:membrane"/>
    <property type="evidence" value="ECO:0007669"/>
    <property type="project" value="InterPro"/>
</dbReference>
<feature type="domain" description="Neurotransmitter-gated ion-channel ligand-binding" evidence="1">
    <location>
        <begin position="17"/>
        <end position="181"/>
    </location>
</feature>
<evidence type="ECO:0000313" key="2">
    <source>
        <dbReference type="Proteomes" id="UP000046393"/>
    </source>
</evidence>
<keyword evidence="2" id="KW-1185">Reference proteome</keyword>
<dbReference type="InterPro" id="IPR036734">
    <property type="entry name" value="Neur_chan_lig-bd_sf"/>
</dbReference>
<evidence type="ECO:0000313" key="3">
    <source>
        <dbReference type="WBParaSite" id="SMUV_0000998801-mRNA-1"/>
    </source>
</evidence>
<accession>A0A0N5AYE9</accession>
<dbReference type="WBParaSite" id="SMUV_0000998801-mRNA-1">
    <property type="protein sequence ID" value="SMUV_0000998801-mRNA-1"/>
    <property type="gene ID" value="SMUV_0000998801"/>
</dbReference>
<proteinExistence type="predicted"/>
<organism evidence="2 3">
    <name type="scientific">Syphacia muris</name>
    <dbReference type="NCBI Taxonomy" id="451379"/>
    <lineage>
        <taxon>Eukaryota</taxon>
        <taxon>Metazoa</taxon>
        <taxon>Ecdysozoa</taxon>
        <taxon>Nematoda</taxon>
        <taxon>Chromadorea</taxon>
        <taxon>Rhabditida</taxon>
        <taxon>Spirurina</taxon>
        <taxon>Oxyuridomorpha</taxon>
        <taxon>Oxyuroidea</taxon>
        <taxon>Oxyuridae</taxon>
        <taxon>Syphacia</taxon>
    </lineage>
</organism>
<dbReference type="AlphaFoldDB" id="A0A0N5AYE9"/>
<dbReference type="InterPro" id="IPR006202">
    <property type="entry name" value="Neur_chan_lig-bd"/>
</dbReference>
<dbReference type="Proteomes" id="UP000046393">
    <property type="component" value="Unplaced"/>
</dbReference>
<dbReference type="SUPFAM" id="SSF63712">
    <property type="entry name" value="Nicotinic receptor ligand binding domain-like"/>
    <property type="match status" value="1"/>
</dbReference>
<evidence type="ECO:0000259" key="1">
    <source>
        <dbReference type="Pfam" id="PF02931"/>
    </source>
</evidence>
<dbReference type="GO" id="GO:0005230">
    <property type="term" value="F:extracellular ligand-gated monoatomic ion channel activity"/>
    <property type="evidence" value="ECO:0007669"/>
    <property type="project" value="InterPro"/>
</dbReference>
<dbReference type="Gene3D" id="2.70.170.10">
    <property type="entry name" value="Neurotransmitter-gated ion-channel ligand-binding domain"/>
    <property type="match status" value="1"/>
</dbReference>
<reference evidence="3" key="1">
    <citation type="submission" date="2017-02" db="UniProtKB">
        <authorList>
            <consortium name="WormBaseParasite"/>
        </authorList>
    </citation>
    <scope>IDENTIFICATION</scope>
</reference>
<protein>
    <submittedName>
        <fullName evidence="3">Neur_chan_LBD domain-containing protein</fullName>
    </submittedName>
</protein>
<sequence>MWTLNHLTPEEDLRIEQKFRYYKEFVRPIDNRNFNFSANDYIFTMRTYIDLGSTMPKNSDLQLDLLMSIKIYDRELSFSGLEKHFILPTTFRIWLPNLTFVPDLQPNVTREIEPKSGEIMVRYNFKTLIPCASDSWRHPFEMYYCDLVVISREGRNQLSVELELRQKQLDAQTRILIIQLCNSADEKLMIDENNDKRWNYQKSKVQYMLGKQYLSSGM</sequence>
<name>A0A0N5AYE9_9BILA</name>